<evidence type="ECO:0000256" key="12">
    <source>
        <dbReference type="SAM" id="SignalP"/>
    </source>
</evidence>
<evidence type="ECO:0000256" key="1">
    <source>
        <dbReference type="ARBA" id="ARBA00004571"/>
    </source>
</evidence>
<dbReference type="KEGG" id="tdn:Suden_1005"/>
<evidence type="ECO:0000256" key="4">
    <source>
        <dbReference type="ARBA" id="ARBA00022692"/>
    </source>
</evidence>
<sequence>MNKIKLSLLAALLLNSQISASDTVELEQISIATKTSKSINGVAATVEVVTQKEIEQMGAYSLKEIIERAQGLNVMYGTFPNASSKSKASITIRGMSANGTLILLDGRRLAGEVQNPYDLERIPASVVERIEIVKGPMSSLYGADAVGGVINIITKRPKDALKIDAGARYGANGDGEADSLNLNLSIQDKIDKFAYSAYATMTTTKPYTQKESENVWAPVPGNRVAPSAHPNPNISGNIKDSYKQDVTYREDSDVYTLGSRVSYDFSSDFTLGFDVNYFVEEREGAYIGYFHPSAYGVPLFNVPVNSSDKNNRLDLSLDATYKAMDELEIKARVYNSNYEKRNKTTAREYAAMGYASEEASAQNGMDADVDIKVAELSALYMASDEHLVTIGGEYREETRDSSVFSQASTLTRKEMDYKSFYLQDEWQMSEKLSAIVGARYDAISNADSKATFRLGGVYEFDKMASLRANFAQGYRVPDIREMYIFKQTPAGLQVGAQAMGYDLKPESTNAYEIGLGGQNGVVSYDLVFFYNDVKDMIAQTMGLYGGNAAYTFENVADANTKGIELSLKYKISSDLSSSFYWSELRTKNEATKKDLEFQPERTVMLGVDYKFTHALSGGIFAKYIGEQYYTNVLNRGAPNESRMEATADGFTTLDLRGEYKLNKTFDIYGGINNITDEKVEDVLGSNVGVYYFAGLRAHF</sequence>
<dbReference type="InterPro" id="IPR012910">
    <property type="entry name" value="Plug_dom"/>
</dbReference>
<proteinExistence type="inferred from homology"/>
<dbReference type="CDD" id="cd01347">
    <property type="entry name" value="ligand_gated_channel"/>
    <property type="match status" value="1"/>
</dbReference>
<gene>
    <name evidence="15" type="ordered locus">Suden_1005</name>
</gene>
<dbReference type="Pfam" id="PF00593">
    <property type="entry name" value="TonB_dep_Rec_b-barrel"/>
    <property type="match status" value="1"/>
</dbReference>
<keyword evidence="3 10" id="KW-1134">Transmembrane beta strand</keyword>
<evidence type="ECO:0000256" key="10">
    <source>
        <dbReference type="PROSITE-ProRule" id="PRU01360"/>
    </source>
</evidence>
<dbReference type="GO" id="GO:0044718">
    <property type="term" value="P:siderophore transmembrane transport"/>
    <property type="evidence" value="ECO:0007669"/>
    <property type="project" value="TreeGrafter"/>
</dbReference>
<dbReference type="SUPFAM" id="SSF56935">
    <property type="entry name" value="Porins"/>
    <property type="match status" value="1"/>
</dbReference>
<accession>Q30RU8</accession>
<evidence type="ECO:0000256" key="11">
    <source>
        <dbReference type="RuleBase" id="RU003357"/>
    </source>
</evidence>
<dbReference type="PANTHER" id="PTHR30069:SF29">
    <property type="entry name" value="HEMOGLOBIN AND HEMOGLOBIN-HAPTOGLOBIN-BINDING PROTEIN 1-RELATED"/>
    <property type="match status" value="1"/>
</dbReference>
<dbReference type="Gene3D" id="2.40.170.20">
    <property type="entry name" value="TonB-dependent receptor, beta-barrel domain"/>
    <property type="match status" value="1"/>
</dbReference>
<evidence type="ECO:0000256" key="9">
    <source>
        <dbReference type="ARBA" id="ARBA00023237"/>
    </source>
</evidence>
<dbReference type="STRING" id="326298.Suden_1005"/>
<dbReference type="Pfam" id="PF07715">
    <property type="entry name" value="Plug"/>
    <property type="match status" value="1"/>
</dbReference>
<dbReference type="eggNOG" id="COG4771">
    <property type="taxonomic scope" value="Bacteria"/>
</dbReference>
<evidence type="ECO:0000256" key="6">
    <source>
        <dbReference type="ARBA" id="ARBA00023077"/>
    </source>
</evidence>
<keyword evidence="16" id="KW-1185">Reference proteome</keyword>
<dbReference type="RefSeq" id="WP_011372635.1">
    <property type="nucleotide sequence ID" value="NC_007575.1"/>
</dbReference>
<keyword evidence="8 15" id="KW-0675">Receptor</keyword>
<name>Q30RU8_SULDN</name>
<organism evidence="15 16">
    <name type="scientific">Sulfurimonas denitrificans (strain ATCC 33889 / DSM 1251)</name>
    <name type="common">Thiomicrospira denitrificans (strain ATCC 33889 / DSM 1251)</name>
    <dbReference type="NCBI Taxonomy" id="326298"/>
    <lineage>
        <taxon>Bacteria</taxon>
        <taxon>Pseudomonadati</taxon>
        <taxon>Campylobacterota</taxon>
        <taxon>Epsilonproteobacteria</taxon>
        <taxon>Campylobacterales</taxon>
        <taxon>Sulfurimonadaceae</taxon>
        <taxon>Sulfurimonas</taxon>
    </lineage>
</organism>
<keyword evidence="7 10" id="KW-0472">Membrane</keyword>
<dbReference type="GO" id="GO:0015344">
    <property type="term" value="F:siderophore uptake transmembrane transporter activity"/>
    <property type="evidence" value="ECO:0007669"/>
    <property type="project" value="TreeGrafter"/>
</dbReference>
<keyword evidence="4 10" id="KW-0812">Transmembrane</keyword>
<evidence type="ECO:0000259" key="13">
    <source>
        <dbReference type="Pfam" id="PF00593"/>
    </source>
</evidence>
<dbReference type="AlphaFoldDB" id="Q30RU8"/>
<dbReference type="InterPro" id="IPR000531">
    <property type="entry name" value="Beta-barrel_TonB"/>
</dbReference>
<dbReference type="PROSITE" id="PS52016">
    <property type="entry name" value="TONB_DEPENDENT_REC_3"/>
    <property type="match status" value="1"/>
</dbReference>
<keyword evidence="9 10" id="KW-0998">Cell outer membrane</keyword>
<dbReference type="InterPro" id="IPR039426">
    <property type="entry name" value="TonB-dep_rcpt-like"/>
</dbReference>
<dbReference type="InterPro" id="IPR037066">
    <property type="entry name" value="Plug_dom_sf"/>
</dbReference>
<feature type="signal peptide" evidence="12">
    <location>
        <begin position="1"/>
        <end position="20"/>
    </location>
</feature>
<comment type="subcellular location">
    <subcellularLocation>
        <location evidence="1 10">Cell outer membrane</location>
        <topology evidence="1 10">Multi-pass membrane protein</topology>
    </subcellularLocation>
</comment>
<comment type="similarity">
    <text evidence="10 11">Belongs to the TonB-dependent receptor family.</text>
</comment>
<evidence type="ECO:0000256" key="2">
    <source>
        <dbReference type="ARBA" id="ARBA00022448"/>
    </source>
</evidence>
<reference evidence="15 16" key="1">
    <citation type="journal article" date="2008" name="Appl. Environ. Microbiol.">
        <title>Genome of the epsilonproteobacterial chemolithoautotroph Sulfurimonas denitrificans.</title>
        <authorList>
            <person name="Sievert S.M."/>
            <person name="Scott K.M."/>
            <person name="Klotz M.G."/>
            <person name="Chain P.S.G."/>
            <person name="Hauser L.J."/>
            <person name="Hemp J."/>
            <person name="Huegler M."/>
            <person name="Land M."/>
            <person name="Lapidus A."/>
            <person name="Larimer F.W."/>
            <person name="Lucas S."/>
            <person name="Malfatti S.A."/>
            <person name="Meyer F."/>
            <person name="Paulsen I.T."/>
            <person name="Ren Q."/>
            <person name="Simon J."/>
            <person name="Bailey K."/>
            <person name="Diaz E."/>
            <person name="Fitzpatrick K.A."/>
            <person name="Glover B."/>
            <person name="Gwatney N."/>
            <person name="Korajkic A."/>
            <person name="Long A."/>
            <person name="Mobberley J.M."/>
            <person name="Pantry S.N."/>
            <person name="Pazder G."/>
            <person name="Peterson S."/>
            <person name="Quintanilla J.D."/>
            <person name="Sprinkle R."/>
            <person name="Stephens J."/>
            <person name="Thomas P."/>
            <person name="Vaughn R."/>
            <person name="Weber M.J."/>
            <person name="Wooten L.L."/>
        </authorList>
    </citation>
    <scope>NUCLEOTIDE SEQUENCE [LARGE SCALE GENOMIC DNA]</scope>
    <source>
        <strain evidence="16">ATCC 33889 / DSM 1251</strain>
    </source>
</reference>
<evidence type="ECO:0000259" key="14">
    <source>
        <dbReference type="Pfam" id="PF07715"/>
    </source>
</evidence>
<dbReference type="PANTHER" id="PTHR30069">
    <property type="entry name" value="TONB-DEPENDENT OUTER MEMBRANE RECEPTOR"/>
    <property type="match status" value="1"/>
</dbReference>
<feature type="domain" description="TonB-dependent receptor-like beta-barrel" evidence="13">
    <location>
        <begin position="249"/>
        <end position="674"/>
    </location>
</feature>
<dbReference type="InterPro" id="IPR036942">
    <property type="entry name" value="Beta-barrel_TonB_sf"/>
</dbReference>
<feature type="domain" description="TonB-dependent receptor plug" evidence="14">
    <location>
        <begin position="42"/>
        <end position="149"/>
    </location>
</feature>
<evidence type="ECO:0000256" key="3">
    <source>
        <dbReference type="ARBA" id="ARBA00022452"/>
    </source>
</evidence>
<evidence type="ECO:0000256" key="8">
    <source>
        <dbReference type="ARBA" id="ARBA00023170"/>
    </source>
</evidence>
<protein>
    <submittedName>
        <fullName evidence="15">TonB-dependent receptor</fullName>
    </submittedName>
</protein>
<keyword evidence="6 11" id="KW-0798">TonB box</keyword>
<evidence type="ECO:0000256" key="7">
    <source>
        <dbReference type="ARBA" id="ARBA00023136"/>
    </source>
</evidence>
<dbReference type="HOGENOM" id="CLU_008287_18_0_7"/>
<dbReference type="GO" id="GO:0009279">
    <property type="term" value="C:cell outer membrane"/>
    <property type="evidence" value="ECO:0007669"/>
    <property type="project" value="UniProtKB-SubCell"/>
</dbReference>
<dbReference type="Proteomes" id="UP000002714">
    <property type="component" value="Chromosome"/>
</dbReference>
<evidence type="ECO:0000313" key="16">
    <source>
        <dbReference type="Proteomes" id="UP000002714"/>
    </source>
</evidence>
<dbReference type="EMBL" id="CP000153">
    <property type="protein sequence ID" value="ABB44283.1"/>
    <property type="molecule type" value="Genomic_DNA"/>
</dbReference>
<dbReference type="Gene3D" id="2.170.130.10">
    <property type="entry name" value="TonB-dependent receptor, plug domain"/>
    <property type="match status" value="1"/>
</dbReference>
<keyword evidence="5 12" id="KW-0732">Signal</keyword>
<feature type="chain" id="PRO_5004219861" evidence="12">
    <location>
        <begin position="21"/>
        <end position="699"/>
    </location>
</feature>
<evidence type="ECO:0000313" key="15">
    <source>
        <dbReference type="EMBL" id="ABB44283.1"/>
    </source>
</evidence>
<keyword evidence="2 10" id="KW-0813">Transport</keyword>
<evidence type="ECO:0000256" key="5">
    <source>
        <dbReference type="ARBA" id="ARBA00022729"/>
    </source>
</evidence>